<proteinExistence type="predicted"/>
<dbReference type="EC" id="2.7.7.66" evidence="5"/>
<evidence type="ECO:0000256" key="2">
    <source>
        <dbReference type="ARBA" id="ARBA00022695"/>
    </source>
</evidence>
<protein>
    <submittedName>
        <fullName evidence="5">Malonate decarboxylase holo-[acyl-carrier-protein] synthase</fullName>
        <ecNumber evidence="5">2.7.7.66</ecNumber>
    </submittedName>
</protein>
<dbReference type="InterPro" id="IPR017557">
    <property type="entry name" value="Holo-ACP_synthase"/>
</dbReference>
<dbReference type="Pfam" id="PF10620">
    <property type="entry name" value="MdcG"/>
    <property type="match status" value="1"/>
</dbReference>
<reference evidence="5 6" key="1">
    <citation type="submission" date="2024-03" db="EMBL/GenBank/DDBJ databases">
        <title>Novel species of the genus Variovorax.</title>
        <authorList>
            <person name="Liu Q."/>
            <person name="Xin Y.-H."/>
        </authorList>
    </citation>
    <scope>NUCLEOTIDE SEQUENCE [LARGE SCALE GENOMIC DNA]</scope>
    <source>
        <strain evidence="5 6">KACC 18900</strain>
    </source>
</reference>
<dbReference type="InterPro" id="IPR048903">
    <property type="entry name" value="MdcG_N"/>
</dbReference>
<dbReference type="EMBL" id="JBBKZT010000022">
    <property type="protein sequence ID" value="MEJ8851403.1"/>
    <property type="molecule type" value="Genomic_DNA"/>
</dbReference>
<keyword evidence="1 5" id="KW-0808">Transferase</keyword>
<dbReference type="Pfam" id="PF20866">
    <property type="entry name" value="MdcG_N"/>
    <property type="match status" value="1"/>
</dbReference>
<dbReference type="InterPro" id="IPR049180">
    <property type="entry name" value="MdcG_C"/>
</dbReference>
<evidence type="ECO:0000313" key="5">
    <source>
        <dbReference type="EMBL" id="MEJ8851403.1"/>
    </source>
</evidence>
<sequence length="226" mass="25148">METLRRHRLARLSSAGWDAVLGRAWDAQARECLAHWARHELPLVVTRQTADTGDCDLIALGLPAPGRWARRRLALHVPPSSVSRFDEFPTLAEVVDLLPLSERVADDLRAGLASCHATAHVYGSYGWQALSGLDHIRQGSDLDLWIAVRSVAHADNVAHRLERFTSSRLRLDGEIMFADGTAVAWREWSDWRAGRTRAVMVKQLTGPSLRHDADWCEGARHAALAT</sequence>
<evidence type="ECO:0000259" key="3">
    <source>
        <dbReference type="Pfam" id="PF10620"/>
    </source>
</evidence>
<keyword evidence="6" id="KW-1185">Reference proteome</keyword>
<organism evidence="5 6">
    <name type="scientific">Variovorax rhizosphaerae</name>
    <dbReference type="NCBI Taxonomy" id="1836200"/>
    <lineage>
        <taxon>Bacteria</taxon>
        <taxon>Pseudomonadati</taxon>
        <taxon>Pseudomonadota</taxon>
        <taxon>Betaproteobacteria</taxon>
        <taxon>Burkholderiales</taxon>
        <taxon>Comamonadaceae</taxon>
        <taxon>Variovorax</taxon>
    </lineage>
</organism>
<feature type="domain" description="Phosphoribosyl-dephospho-CoA transferase MdcG N-terminal" evidence="4">
    <location>
        <begin position="5"/>
        <end position="86"/>
    </location>
</feature>
<dbReference type="NCBIfam" id="TIGR03135">
    <property type="entry name" value="malonate_mdcG"/>
    <property type="match status" value="1"/>
</dbReference>
<name>A0ABU8WV29_9BURK</name>
<evidence type="ECO:0000259" key="4">
    <source>
        <dbReference type="Pfam" id="PF20866"/>
    </source>
</evidence>
<feature type="domain" description="Phosphoribosyl-dephospho-CoA transferase MdcG C-terminal" evidence="3">
    <location>
        <begin position="102"/>
        <end position="212"/>
    </location>
</feature>
<dbReference type="Proteomes" id="UP001385892">
    <property type="component" value="Unassembled WGS sequence"/>
</dbReference>
<accession>A0ABU8WV29</accession>
<dbReference type="GO" id="GO:0016779">
    <property type="term" value="F:nucleotidyltransferase activity"/>
    <property type="evidence" value="ECO:0007669"/>
    <property type="project" value="UniProtKB-KW"/>
</dbReference>
<comment type="caution">
    <text evidence="5">The sequence shown here is derived from an EMBL/GenBank/DDBJ whole genome shotgun (WGS) entry which is preliminary data.</text>
</comment>
<evidence type="ECO:0000256" key="1">
    <source>
        <dbReference type="ARBA" id="ARBA00022679"/>
    </source>
</evidence>
<evidence type="ECO:0000313" key="6">
    <source>
        <dbReference type="Proteomes" id="UP001385892"/>
    </source>
</evidence>
<keyword evidence="2 5" id="KW-0548">Nucleotidyltransferase</keyword>
<gene>
    <name evidence="5" type="primary">mdcG</name>
    <name evidence="5" type="ORF">WKW82_32530</name>
</gene>
<dbReference type="RefSeq" id="WP_340347027.1">
    <property type="nucleotide sequence ID" value="NZ_JBBKZT010000022.1"/>
</dbReference>